<keyword evidence="3" id="KW-1185">Reference proteome</keyword>
<comment type="caution">
    <text evidence="2">The sequence shown here is derived from an EMBL/GenBank/DDBJ whole genome shotgun (WGS) entry which is preliminary data.</text>
</comment>
<name>A0AA39VJ22_ACESA</name>
<reference evidence="2" key="1">
    <citation type="journal article" date="2022" name="Plant J.">
        <title>Strategies of tolerance reflected in two North American maple genomes.</title>
        <authorList>
            <person name="McEvoy S.L."/>
            <person name="Sezen U.U."/>
            <person name="Trouern-Trend A."/>
            <person name="McMahon S.M."/>
            <person name="Schaberg P.G."/>
            <person name="Yang J."/>
            <person name="Wegrzyn J.L."/>
            <person name="Swenson N.G."/>
        </authorList>
    </citation>
    <scope>NUCLEOTIDE SEQUENCE</scope>
    <source>
        <strain evidence="2">NS2018</strain>
    </source>
</reference>
<proteinExistence type="predicted"/>
<organism evidence="2 3">
    <name type="scientific">Acer saccharum</name>
    <name type="common">Sugar maple</name>
    <dbReference type="NCBI Taxonomy" id="4024"/>
    <lineage>
        <taxon>Eukaryota</taxon>
        <taxon>Viridiplantae</taxon>
        <taxon>Streptophyta</taxon>
        <taxon>Embryophyta</taxon>
        <taxon>Tracheophyta</taxon>
        <taxon>Spermatophyta</taxon>
        <taxon>Magnoliopsida</taxon>
        <taxon>eudicotyledons</taxon>
        <taxon>Gunneridae</taxon>
        <taxon>Pentapetalae</taxon>
        <taxon>rosids</taxon>
        <taxon>malvids</taxon>
        <taxon>Sapindales</taxon>
        <taxon>Sapindaceae</taxon>
        <taxon>Hippocastanoideae</taxon>
        <taxon>Acereae</taxon>
        <taxon>Acer</taxon>
    </lineage>
</organism>
<keyword evidence="1" id="KW-0812">Transmembrane</keyword>
<evidence type="ECO:0000313" key="3">
    <source>
        <dbReference type="Proteomes" id="UP001168877"/>
    </source>
</evidence>
<keyword evidence="1" id="KW-0472">Membrane</keyword>
<keyword evidence="1" id="KW-1133">Transmembrane helix</keyword>
<gene>
    <name evidence="2" type="ORF">LWI29_014005</name>
</gene>
<dbReference type="AlphaFoldDB" id="A0AA39VJ22"/>
<feature type="transmembrane region" description="Helical" evidence="1">
    <location>
        <begin position="99"/>
        <end position="124"/>
    </location>
</feature>
<evidence type="ECO:0000256" key="1">
    <source>
        <dbReference type="SAM" id="Phobius"/>
    </source>
</evidence>
<protein>
    <submittedName>
        <fullName evidence="2">Uncharacterized protein</fullName>
    </submittedName>
</protein>
<sequence length="199" mass="21264">MRRRVWVAESALTKASLVLPVCPLVGDGGADLAKGWLISIPEISLATGNSSETVRFGRIENLGIGKELGGGELEYAGPAHRSEYDSVSNSFGNLPLKGLSFLGVLKFIAIGLLLTVVFDFVIVLSTDRELELTVGDGVIGEDGGKEIKEEDRLVSGVEKDLIGVGSIPDPDWKVLQFMSLKFLDGDDPHRAGPFALTLL</sequence>
<reference evidence="2" key="2">
    <citation type="submission" date="2023-06" db="EMBL/GenBank/DDBJ databases">
        <authorList>
            <person name="Swenson N.G."/>
            <person name="Wegrzyn J.L."/>
            <person name="Mcevoy S.L."/>
        </authorList>
    </citation>
    <scope>NUCLEOTIDE SEQUENCE</scope>
    <source>
        <strain evidence="2">NS2018</strain>
        <tissue evidence="2">Leaf</tissue>
    </source>
</reference>
<dbReference type="Proteomes" id="UP001168877">
    <property type="component" value="Unassembled WGS sequence"/>
</dbReference>
<accession>A0AA39VJ22</accession>
<dbReference type="EMBL" id="JAUESC010000384">
    <property type="protein sequence ID" value="KAK0581456.1"/>
    <property type="molecule type" value="Genomic_DNA"/>
</dbReference>
<evidence type="ECO:0000313" key="2">
    <source>
        <dbReference type="EMBL" id="KAK0581456.1"/>
    </source>
</evidence>